<reference evidence="1" key="1">
    <citation type="journal article" date="2018" name="Genome Biol.">
        <title>SKESA: strategic k-mer extension for scrupulous assemblies.</title>
        <authorList>
            <person name="Souvorov A."/>
            <person name="Agarwala R."/>
            <person name="Lipman D.J."/>
        </authorList>
    </citation>
    <scope>NUCLEOTIDE SEQUENCE</scope>
    <source>
        <strain evidence="1">HN1000</strain>
    </source>
</reference>
<comment type="caution">
    <text evidence="1">The sequence shown here is derived from an EMBL/GenBank/DDBJ whole genome shotgun (WGS) entry which is preliminary data.</text>
</comment>
<reference evidence="1" key="2">
    <citation type="submission" date="2021-06" db="EMBL/GenBank/DDBJ databases">
        <authorList>
            <consortium name="NCBI Pathogen Detection Project"/>
        </authorList>
    </citation>
    <scope>NUCLEOTIDE SEQUENCE</scope>
    <source>
        <strain evidence="1">HN1000</strain>
    </source>
</reference>
<dbReference type="Proteomes" id="UP000878956">
    <property type="component" value="Unassembled WGS sequence"/>
</dbReference>
<dbReference type="EMBL" id="DAEPXK010000099">
    <property type="protein sequence ID" value="HBH1544560.1"/>
    <property type="molecule type" value="Genomic_DNA"/>
</dbReference>
<protein>
    <submittedName>
        <fullName evidence="1">Uncharacterized protein</fullName>
    </submittedName>
</protein>
<accession>A0AAN6A7V0</accession>
<dbReference type="AlphaFoldDB" id="A0AAN6A7V0"/>
<evidence type="ECO:0000313" key="2">
    <source>
        <dbReference type="Proteomes" id="UP000878956"/>
    </source>
</evidence>
<dbReference type="RefSeq" id="WP_009899574.1">
    <property type="nucleotide sequence ID" value="NZ_CP037850.1"/>
</dbReference>
<organism evidence="1 2">
    <name type="scientific">Clostridioides difficile</name>
    <name type="common">Peptoclostridium difficile</name>
    <dbReference type="NCBI Taxonomy" id="1496"/>
    <lineage>
        <taxon>Bacteria</taxon>
        <taxon>Bacillati</taxon>
        <taxon>Bacillota</taxon>
        <taxon>Clostridia</taxon>
        <taxon>Peptostreptococcales</taxon>
        <taxon>Peptostreptococcaceae</taxon>
        <taxon>Clostridioides</taxon>
    </lineage>
</organism>
<gene>
    <name evidence="1" type="ORF">KRM00_004115</name>
</gene>
<name>A0AAN6A7V0_CLODI</name>
<sequence length="104" mass="12388">MLNYSIVAEISNNNRVVVLKSEMLQPEFNILLNYINFSFSTEKEDCVESDFNSFNDIYNDFIKSDYTEHCNCIKSEEGIHHIKNLFDNIKLNMLKEDTIYFLWE</sequence>
<evidence type="ECO:0000313" key="1">
    <source>
        <dbReference type="EMBL" id="HBH1544560.1"/>
    </source>
</evidence>
<proteinExistence type="predicted"/>